<dbReference type="OrthoDB" id="9791274at2"/>
<name>A0A433SHC2_9BURK</name>
<comment type="similarity">
    <text evidence="1">Belongs to the RlmJ family.</text>
</comment>
<feature type="binding site" evidence="1">
    <location>
        <position position="100"/>
    </location>
    <ligand>
        <name>S-adenosyl-L-methionine</name>
        <dbReference type="ChEBI" id="CHEBI:59789"/>
    </ligand>
</feature>
<dbReference type="HAMAP" id="MF_00934">
    <property type="entry name" value="23SrRNA_methyltr_J"/>
    <property type="match status" value="1"/>
</dbReference>
<dbReference type="RefSeq" id="WP_126977930.1">
    <property type="nucleotide sequence ID" value="NZ_PQSP01000001.1"/>
</dbReference>
<gene>
    <name evidence="1 2" type="primary">rlmJ</name>
    <name evidence="2" type="ORF">CUZ56_00548</name>
</gene>
<keyword evidence="1 2" id="KW-0808">Transferase</keyword>
<dbReference type="GO" id="GO:0003723">
    <property type="term" value="F:RNA binding"/>
    <property type="evidence" value="ECO:0007669"/>
    <property type="project" value="UniProtKB-UniRule"/>
</dbReference>
<comment type="catalytic activity">
    <reaction evidence="1">
        <text>adenosine(2030) in 23S rRNA + S-adenosyl-L-methionine = N(6)-methyladenosine(2030) in 23S rRNA + S-adenosyl-L-homocysteine + H(+)</text>
        <dbReference type="Rhea" id="RHEA:43736"/>
        <dbReference type="Rhea" id="RHEA-COMP:10668"/>
        <dbReference type="Rhea" id="RHEA-COMP:10669"/>
        <dbReference type="ChEBI" id="CHEBI:15378"/>
        <dbReference type="ChEBI" id="CHEBI:57856"/>
        <dbReference type="ChEBI" id="CHEBI:59789"/>
        <dbReference type="ChEBI" id="CHEBI:74411"/>
        <dbReference type="ChEBI" id="CHEBI:74449"/>
        <dbReference type="EC" id="2.1.1.266"/>
    </reaction>
</comment>
<reference evidence="2 3" key="1">
    <citation type="submission" date="2018-01" db="EMBL/GenBank/DDBJ databases">
        <title>Saezia sanguinis gen. nov., sp. nov., in the order Burkholderiales isolated from human blood.</title>
        <authorList>
            <person name="Medina-Pascual M.J."/>
            <person name="Valdezate S."/>
            <person name="Monzon S."/>
            <person name="Cuesta I."/>
            <person name="Carrasco G."/>
            <person name="Villalon P."/>
            <person name="Saez-Nieto J.A."/>
        </authorList>
    </citation>
    <scope>NUCLEOTIDE SEQUENCE [LARGE SCALE GENOMIC DNA]</scope>
    <source>
        <strain evidence="2 3">CNM695-12</strain>
    </source>
</reference>
<comment type="caution">
    <text evidence="2">The sequence shown here is derived from an EMBL/GenBank/DDBJ whole genome shotgun (WGS) entry which is preliminary data.</text>
</comment>
<dbReference type="Gene3D" id="3.40.50.150">
    <property type="entry name" value="Vaccinia Virus protein VP39"/>
    <property type="match status" value="1"/>
</dbReference>
<feature type="binding site" evidence="1">
    <location>
        <position position="42"/>
    </location>
    <ligand>
        <name>S-adenosyl-L-methionine</name>
        <dbReference type="ChEBI" id="CHEBI:59789"/>
    </ligand>
</feature>
<dbReference type="PANTHER" id="PTHR37426">
    <property type="entry name" value="RIBOSOMAL RNA LARGE SUBUNIT METHYLTRANSFERASE J"/>
    <property type="match status" value="1"/>
</dbReference>
<feature type="binding site" evidence="1">
    <location>
        <begin position="146"/>
        <end position="147"/>
    </location>
    <ligand>
        <name>S-adenosyl-L-methionine</name>
        <dbReference type="ChEBI" id="CHEBI:59789"/>
    </ligand>
</feature>
<keyword evidence="1" id="KW-0698">rRNA processing</keyword>
<keyword evidence="1" id="KW-0949">S-adenosyl-L-methionine</keyword>
<keyword evidence="1 2" id="KW-0489">Methyltransferase</keyword>
<dbReference type="Pfam" id="PF04378">
    <property type="entry name" value="RsmJ"/>
    <property type="match status" value="1"/>
</dbReference>
<dbReference type="GO" id="GO:0005829">
    <property type="term" value="C:cytosol"/>
    <property type="evidence" value="ECO:0007669"/>
    <property type="project" value="TreeGrafter"/>
</dbReference>
<feature type="binding site" evidence="1">
    <location>
        <position position="19"/>
    </location>
    <ligand>
        <name>S-adenosyl-L-methionine</name>
        <dbReference type="ChEBI" id="CHEBI:59789"/>
    </ligand>
</feature>
<feature type="binding site" evidence="1">
    <location>
        <position position="118"/>
    </location>
    <ligand>
        <name>S-adenosyl-L-methionine</name>
        <dbReference type="ChEBI" id="CHEBI:59789"/>
    </ligand>
</feature>
<keyword evidence="3" id="KW-1185">Reference proteome</keyword>
<dbReference type="AlphaFoldDB" id="A0A433SHC2"/>
<evidence type="ECO:0000256" key="1">
    <source>
        <dbReference type="HAMAP-Rule" id="MF_00934"/>
    </source>
</evidence>
<sequence length="287" mass="32424">MFSYRHGFHAGNHADVLKHVVLLQTLKYLFSKDTALLVVDTHAGTGLYQLDDEFAQKSMEAQDGIARLWDVPQLPAALADYVQEIRAFNPTGPLQTYPGSPMLIWNNLRAQDQLQLFELHPTDQRLLQSNVRQLEHNRQVKVNIADGFAGLKSLLPPPSRRGLILMDPSYEVKSDYQRVHECMADALKRFATGVYLIWYPIVPQPLAHQLPGKLRRLAETHGRGWLHTTLKVRNPSSEGRGMVASGMFVINPPFILQSKLKEALPVLMKYLAQDKGAHYTLDVQDGK</sequence>
<organism evidence="2 3">
    <name type="scientific">Saezia sanguinis</name>
    <dbReference type="NCBI Taxonomy" id="1965230"/>
    <lineage>
        <taxon>Bacteria</taxon>
        <taxon>Pseudomonadati</taxon>
        <taxon>Pseudomonadota</taxon>
        <taxon>Betaproteobacteria</taxon>
        <taxon>Burkholderiales</taxon>
        <taxon>Saeziaceae</taxon>
        <taxon>Saezia</taxon>
    </lineage>
</organism>
<proteinExistence type="inferred from homology"/>
<dbReference type="GO" id="GO:0070475">
    <property type="term" value="P:rRNA base methylation"/>
    <property type="evidence" value="ECO:0007669"/>
    <property type="project" value="UniProtKB-UniRule"/>
</dbReference>
<dbReference type="GO" id="GO:0036307">
    <property type="term" value="F:23S rRNA (adenine(2030)-N(6))-methyltransferase activity"/>
    <property type="evidence" value="ECO:0007669"/>
    <property type="project" value="UniProtKB-UniRule"/>
</dbReference>
<evidence type="ECO:0000313" key="2">
    <source>
        <dbReference type="EMBL" id="RUS68064.1"/>
    </source>
</evidence>
<accession>A0A433SHC2</accession>
<feature type="site" description="Interaction with substrate rRNA" evidence="1">
    <location>
        <position position="4"/>
    </location>
</feature>
<protein>
    <recommendedName>
        <fullName evidence="1">Ribosomal RNA large subunit methyltransferase J</fullName>
        <ecNumber evidence="1">2.1.1.266</ecNumber>
    </recommendedName>
    <alternativeName>
        <fullName evidence="1">23S rRNA (adenine(2030)-N6)-methyltransferase</fullName>
    </alternativeName>
    <alternativeName>
        <fullName evidence="1">23S rRNA m6A2030 methyltransferase</fullName>
    </alternativeName>
</protein>
<feature type="binding site" evidence="1">
    <location>
        <position position="167"/>
    </location>
    <ligand>
        <name>S-adenosyl-L-methionine</name>
        <dbReference type="ChEBI" id="CHEBI:59789"/>
    </ligand>
</feature>
<dbReference type="SUPFAM" id="SSF53335">
    <property type="entry name" value="S-adenosyl-L-methionine-dependent methyltransferases"/>
    <property type="match status" value="1"/>
</dbReference>
<evidence type="ECO:0000313" key="3">
    <source>
        <dbReference type="Proteomes" id="UP000286947"/>
    </source>
</evidence>
<feature type="active site" description="Proton acceptor" evidence="1">
    <location>
        <position position="167"/>
    </location>
</feature>
<dbReference type="PANTHER" id="PTHR37426:SF1">
    <property type="entry name" value="RIBOSOMAL RNA LARGE SUBUNIT METHYLTRANSFERASE J"/>
    <property type="match status" value="1"/>
</dbReference>
<dbReference type="Proteomes" id="UP000286947">
    <property type="component" value="Unassembled WGS sequence"/>
</dbReference>
<comment type="function">
    <text evidence="1">Specifically methylates the adenine in position 2030 of 23S rRNA.</text>
</comment>
<dbReference type="EMBL" id="PQSP01000001">
    <property type="protein sequence ID" value="RUS68064.1"/>
    <property type="molecule type" value="Genomic_DNA"/>
</dbReference>
<dbReference type="InterPro" id="IPR029063">
    <property type="entry name" value="SAM-dependent_MTases_sf"/>
</dbReference>
<keyword evidence="1" id="KW-0694">RNA-binding</keyword>
<dbReference type="EC" id="2.1.1.266" evidence="1"/>
<dbReference type="InterPro" id="IPR007473">
    <property type="entry name" value="RlmJ"/>
</dbReference>
<comment type="subunit">
    <text evidence="1">Monomer.</text>
</comment>